<evidence type="ECO:0000256" key="2">
    <source>
        <dbReference type="ARBA" id="ARBA00022803"/>
    </source>
</evidence>
<dbReference type="SUPFAM" id="SSF48452">
    <property type="entry name" value="TPR-like"/>
    <property type="match status" value="3"/>
</dbReference>
<dbReference type="PANTHER" id="PTHR44858:SF1">
    <property type="entry name" value="UDP-N-ACETYLGLUCOSAMINE--PEPTIDE N-ACETYLGLUCOSAMINYLTRANSFERASE SPINDLY-RELATED"/>
    <property type="match status" value="1"/>
</dbReference>
<dbReference type="SUPFAM" id="SSF48439">
    <property type="entry name" value="Protein prenylyltransferase"/>
    <property type="match status" value="1"/>
</dbReference>
<evidence type="ECO:0008006" key="7">
    <source>
        <dbReference type="Google" id="ProtNLM"/>
    </source>
</evidence>
<dbReference type="InterPro" id="IPR011990">
    <property type="entry name" value="TPR-like_helical_dom_sf"/>
</dbReference>
<evidence type="ECO:0000313" key="6">
    <source>
        <dbReference type="Proteomes" id="UP001648503"/>
    </source>
</evidence>
<evidence type="ECO:0000256" key="4">
    <source>
        <dbReference type="SAM" id="MobiDB-lite"/>
    </source>
</evidence>
<feature type="repeat" description="TPR" evidence="3">
    <location>
        <begin position="1520"/>
        <end position="1553"/>
    </location>
</feature>
<keyword evidence="2 3" id="KW-0802">TPR repeat</keyword>
<feature type="repeat" description="TPR" evidence="3">
    <location>
        <begin position="2257"/>
        <end position="2290"/>
    </location>
</feature>
<dbReference type="SMART" id="SM00028">
    <property type="entry name" value="TPR"/>
    <property type="match status" value="25"/>
</dbReference>
<proteinExistence type="predicted"/>
<reference evidence="5 6" key="1">
    <citation type="submission" date="2021-02" db="EMBL/GenBank/DDBJ databases">
        <title>Variation within the Batrachochytrium salamandrivorans European outbreak.</title>
        <authorList>
            <person name="Kelly M."/>
            <person name="Pasmans F."/>
            <person name="Shea T.P."/>
            <person name="Munoz J.F."/>
            <person name="Carranza S."/>
            <person name="Cuomo C.A."/>
            <person name="Martel A."/>
        </authorList>
    </citation>
    <scope>NUCLEOTIDE SEQUENCE [LARGE SCALE GENOMIC DNA]</scope>
    <source>
        <strain evidence="5 6">AMFP18/2</strain>
    </source>
</reference>
<dbReference type="EMBL" id="JAFCIX010000051">
    <property type="protein sequence ID" value="KAH6600018.1"/>
    <property type="molecule type" value="Genomic_DNA"/>
</dbReference>
<evidence type="ECO:0000313" key="5">
    <source>
        <dbReference type="EMBL" id="KAH6600018.1"/>
    </source>
</evidence>
<feature type="region of interest" description="Disordered" evidence="4">
    <location>
        <begin position="148"/>
        <end position="171"/>
    </location>
</feature>
<dbReference type="Pfam" id="PF07719">
    <property type="entry name" value="TPR_2"/>
    <property type="match status" value="2"/>
</dbReference>
<dbReference type="PROSITE" id="PS50005">
    <property type="entry name" value="TPR"/>
    <property type="match status" value="5"/>
</dbReference>
<sequence length="2323" mass="259049">MGPSSRRTTRELESTAKELNEKLGFSLGASSLSKIPHLAQEDSNAVAAKKKRMVTLHNISSPSELNIFIAGSPENFDSKQNYYFSQLRELPKINRINSAKGTQKATSSINRQLLSRPTLAAAPIPSVEARRRTSPDLLVCATTNGKHTYDQATGNSRTGSIRPTLNSKSIHSGTDLSMAQADHSGQRPESDICGLSIPSRQTSRCRGFGKTATGRLLADSCGNVKSTASSKKQQQHSQDLLSVMLVGQRVAPIPDEMESTQMHTICEDEIQTQHDQHTNSISSGKAVTDNKFQLDSHVCDQHLNMSHQGIQSGPICLAPIIVAASESSDEEKEDATDSDALIVSGDIDPYNFDNIDDVDQIGSRYAFIIESRIRKMRGEDVPTPPPMSPMDMEKFRRSPDANDKFREPSLLEERSSKNGVTPTSVVNGNPNPESHLGTIELAPIEISYRLSSAAKIPEEIEPLQVGSIGFNMTLPSQTQNSTVTNRPVAVGPFLDCSTESLNDHLEKDDHDPIQEVGTTPLRPPSSNTDLLDIPNYPTSQKGYWRSAMPKSRNLTPRKHTLQDRLLHPHGSRTATSSSQCNFTRAEASTPYSNEHYLISGEKNATFPFSSSAETAERNSLNRLEPLTPKSDISNMFHHDIIFNDEVVSSWQEDMVVRSIKLITENRKILATINNVPSGHSLPYVKYAIADARMENYRPYFPAKSSLNITAGLHSLVTNLEKDNVESPKKTSLPNQKSKAKKRNPGDASMSNEIYEDSTGAQRLTTNIGSHEVLEKQQSVINKIECGMPISRNTSKYDLKIDGSRMYLEIGEIGRRISPIGTSILPANAVLPIPALSFQHHRRISATINPTTGTLRSFPHESQVYKLENPPSLESIPAKHSRNATREAVHELATTDNPVTQTAPLDERDISVEDYNQSVSYNNVGNISGTGSSDIMHTSYALGDWVSADQLIYPVSMEMPLQNLGRMAVAQEQQLNDLHMKSTLISSNQPTILPQSNILTDAYGQQCETQIAATLACNNSICEDDPHHSMKVASELDVHTKEESVTLSIPSNPVQNSEIIQECVHLSEQKLGAVPALASNRNLAGLTSRRRIYRTPNKKQKVIFVPRHISVPAIAGAAHDVDAQSIKTEDPENDTILSDDCTLSTHKRLEPQSDEIDIDIAQKSSQLDLIDPTDPIQFYAIQRKKSFAAAGICVNESHLDISSSRPIIGVPVSIQTVDTTEAILEEKTRKCDLNDDLKTSYEGSVGEYENSAILANRKLLLHALQANGFVLGAGKSMYQIVHDVDRRLVGMNCIERARYPTFDDPGSPLDATGTPIITFDGMVPKGMSTDDMASEVEFLDKAIAAASIPTPTYHRKRGIILARLGRFNHAMEDLNIGVKYDEFNSDAYWHRHQLYLRHNDVENALRDLNSITDNNKMHLGAFQSKARIYQALGIIKLAIVNYSAVIRLKVDGADGYYNRACLFEMENEMVYANEDFRMVRSLDPSNSHAIYNEAIDSFQKQLWEDSVQAFSKLIALNGENSQAFMYRGRAYASVAKFENALDDISTAIRISPGRPQYFFHRGCLLLSRNPTRAIQDLSTSILLDDSSCNSDSFFQRAKIYQTIGKPDLAIADYMAVIELDPTKSKAYLNLGILHMRFYAEYDKALYLFNKSIANDPNNLQTYLCRAELYQLLHLDEVPGVLDVYIAGNGLGSRHSNKGHATFGLIGKAIKDYNRAIHLCPNNFLLFLYRGRLLLKQGFMTEAAMDFHAAFDLNSNIAQTFIQRALVLCFQRKYKQVIDEFEEHKKTQMVDDSALLLLISKARIRCGDFKGALHDLTNALDFSQNDPQTFLLRGICFEHLSDWSAASLEFSKCIAFMPTYSKAYYHRGLCKLYEGNDSGVIDLDMAIKYNKKFFEAFLTRASYYHSKAMYVQGIEDCNEAIKLEPTSIKSHLLRGASKCKLNQYALAILDFTKAIGIDKTSHFAFYNRAVTYQLLNDFDNAIKDYSIVLLLQDDSNTYRNRALLYWNKGDHQNALLDLYAARNHFPEDSKLRGLLGLCLQKVSRNTESIEEFNVALQLDPYMREAFLGRGNVYASMNNLKLARRDYSKVIHMYPRCVEAYINTAYTVQTEGRLHKAWDIFTIALTIDPKCTAALEGRSAIHLTMNNAFAAMVDITRAIEIMPFNAEFLTNRGVICQALNDDVSALHSYKAAIAADSTYELAYFNAANLYMRQQSWERAIKFFDKALQISSQDKAALLNRDNDGALRDLDLAVIIDPNSPHIHFNRGHLLQSLGDYAQAEKAYTKVVELLPSDSAAFQHRGETRGFQSKWADAMNDYSRAIAAEDD</sequence>
<dbReference type="InterPro" id="IPR050498">
    <property type="entry name" value="Ycf3"/>
</dbReference>
<evidence type="ECO:0000256" key="1">
    <source>
        <dbReference type="ARBA" id="ARBA00022737"/>
    </source>
</evidence>
<comment type="caution">
    <text evidence="5">The sequence shown here is derived from an EMBL/GenBank/DDBJ whole genome shotgun (WGS) entry which is preliminary data.</text>
</comment>
<dbReference type="Pfam" id="PF13181">
    <property type="entry name" value="TPR_8"/>
    <property type="match status" value="1"/>
</dbReference>
<gene>
    <name evidence="5" type="ORF">BASA50_002605</name>
</gene>
<feature type="region of interest" description="Disordered" evidence="4">
    <location>
        <begin position="377"/>
        <end position="436"/>
    </location>
</feature>
<dbReference type="PANTHER" id="PTHR44858">
    <property type="entry name" value="TETRATRICOPEPTIDE REPEAT PROTEIN 6"/>
    <property type="match status" value="1"/>
</dbReference>
<feature type="compositionally biased region" description="Polar residues" evidence="4">
    <location>
        <begin position="417"/>
        <end position="432"/>
    </location>
</feature>
<dbReference type="InterPro" id="IPR013105">
    <property type="entry name" value="TPR_2"/>
</dbReference>
<organism evidence="5 6">
    <name type="scientific">Batrachochytrium salamandrivorans</name>
    <dbReference type="NCBI Taxonomy" id="1357716"/>
    <lineage>
        <taxon>Eukaryota</taxon>
        <taxon>Fungi</taxon>
        <taxon>Fungi incertae sedis</taxon>
        <taxon>Chytridiomycota</taxon>
        <taxon>Chytridiomycota incertae sedis</taxon>
        <taxon>Chytridiomycetes</taxon>
        <taxon>Rhizophydiales</taxon>
        <taxon>Rhizophydiales incertae sedis</taxon>
        <taxon>Batrachochytrium</taxon>
    </lineage>
</organism>
<feature type="repeat" description="TPR" evidence="3">
    <location>
        <begin position="1589"/>
        <end position="1622"/>
    </location>
</feature>
<feature type="region of interest" description="Disordered" evidence="4">
    <location>
        <begin position="508"/>
        <end position="536"/>
    </location>
</feature>
<dbReference type="Gene3D" id="1.25.40.10">
    <property type="entry name" value="Tetratricopeptide repeat domain"/>
    <property type="match status" value="7"/>
</dbReference>
<feature type="region of interest" description="Disordered" evidence="4">
    <location>
        <begin position="721"/>
        <end position="759"/>
    </location>
</feature>
<dbReference type="Proteomes" id="UP001648503">
    <property type="component" value="Unassembled WGS sequence"/>
</dbReference>
<dbReference type="InterPro" id="IPR019734">
    <property type="entry name" value="TPR_rpt"/>
</dbReference>
<name>A0ABQ8FKU1_9FUNG</name>
<protein>
    <recommendedName>
        <fullName evidence="7">UDP-N-acetylglucosamine--peptide N-acetylglucosaminyltransferase SPINDLY</fullName>
    </recommendedName>
</protein>
<feature type="compositionally biased region" description="Basic and acidic residues" evidence="4">
    <location>
        <begin position="391"/>
        <end position="416"/>
    </location>
</feature>
<feature type="repeat" description="TPR" evidence="3">
    <location>
        <begin position="2061"/>
        <end position="2094"/>
    </location>
</feature>
<accession>A0ABQ8FKU1</accession>
<keyword evidence="1" id="KW-0677">Repeat</keyword>
<evidence type="ECO:0000256" key="3">
    <source>
        <dbReference type="PROSITE-ProRule" id="PRU00339"/>
    </source>
</evidence>
<feature type="repeat" description="TPR" evidence="3">
    <location>
        <begin position="2197"/>
        <end position="2230"/>
    </location>
</feature>
<keyword evidence="6" id="KW-1185">Reference proteome</keyword>